<dbReference type="OrthoDB" id="2219495at2759"/>
<dbReference type="GO" id="GO:0008115">
    <property type="term" value="F:sarcosine oxidase activity"/>
    <property type="evidence" value="ECO:0007669"/>
    <property type="project" value="TreeGrafter"/>
</dbReference>
<dbReference type="InterPro" id="IPR036188">
    <property type="entry name" value="FAD/NAD-bd_sf"/>
</dbReference>
<keyword evidence="5" id="KW-0560">Oxidoreductase</keyword>
<reference evidence="8 9" key="1">
    <citation type="submission" date="2018-06" db="EMBL/GenBank/DDBJ databases">
        <title>Complete Genomes of Monosporascus.</title>
        <authorList>
            <person name="Robinson A.J."/>
            <person name="Natvig D.O."/>
        </authorList>
    </citation>
    <scope>NUCLEOTIDE SEQUENCE [LARGE SCALE GENOMIC DNA]</scope>
    <source>
        <strain evidence="8 9">CBS 110550</strain>
    </source>
</reference>
<evidence type="ECO:0000313" key="8">
    <source>
        <dbReference type="EMBL" id="RYO86711.1"/>
    </source>
</evidence>
<protein>
    <recommendedName>
        <fullName evidence="7">FAD dependent oxidoreductase domain-containing protein</fullName>
    </recommendedName>
</protein>
<name>A0A4Q4SZB5_9PEZI</name>
<dbReference type="Gene3D" id="3.30.9.10">
    <property type="entry name" value="D-Amino Acid Oxidase, subunit A, domain 2"/>
    <property type="match status" value="1"/>
</dbReference>
<dbReference type="Proteomes" id="UP000293360">
    <property type="component" value="Unassembled WGS sequence"/>
</dbReference>
<evidence type="ECO:0000256" key="3">
    <source>
        <dbReference type="ARBA" id="ARBA00022630"/>
    </source>
</evidence>
<feature type="compositionally biased region" description="Polar residues" evidence="6">
    <location>
        <begin position="90"/>
        <end position="106"/>
    </location>
</feature>
<evidence type="ECO:0000313" key="9">
    <source>
        <dbReference type="Proteomes" id="UP000293360"/>
    </source>
</evidence>
<dbReference type="EMBL" id="QJNU01000770">
    <property type="protein sequence ID" value="RYO86711.1"/>
    <property type="molecule type" value="Genomic_DNA"/>
</dbReference>
<evidence type="ECO:0000256" key="6">
    <source>
        <dbReference type="SAM" id="MobiDB-lite"/>
    </source>
</evidence>
<dbReference type="InterPro" id="IPR045170">
    <property type="entry name" value="MTOX"/>
</dbReference>
<gene>
    <name evidence="8" type="ORF">DL764_008961</name>
</gene>
<evidence type="ECO:0000259" key="7">
    <source>
        <dbReference type="Pfam" id="PF01266"/>
    </source>
</evidence>
<dbReference type="InterPro" id="IPR006076">
    <property type="entry name" value="FAD-dep_OxRdtase"/>
</dbReference>
<dbReference type="STRING" id="155417.A0A4Q4SZB5"/>
<organism evidence="8 9">
    <name type="scientific">Monosporascus ibericus</name>
    <dbReference type="NCBI Taxonomy" id="155417"/>
    <lineage>
        <taxon>Eukaryota</taxon>
        <taxon>Fungi</taxon>
        <taxon>Dikarya</taxon>
        <taxon>Ascomycota</taxon>
        <taxon>Pezizomycotina</taxon>
        <taxon>Sordariomycetes</taxon>
        <taxon>Xylariomycetidae</taxon>
        <taxon>Xylariales</taxon>
        <taxon>Xylariales incertae sedis</taxon>
        <taxon>Monosporascus</taxon>
    </lineage>
</organism>
<dbReference type="PANTHER" id="PTHR10961:SF37">
    <property type="entry name" value="FAD DEPENDENT OXIDOREDUCTASE DOMAIN-CONTAINING PROTEIN"/>
    <property type="match status" value="1"/>
</dbReference>
<proteinExistence type="inferred from homology"/>
<feature type="region of interest" description="Disordered" evidence="6">
    <location>
        <begin position="88"/>
        <end position="111"/>
    </location>
</feature>
<feature type="domain" description="FAD dependent oxidoreductase" evidence="7">
    <location>
        <begin position="14"/>
        <end position="434"/>
    </location>
</feature>
<evidence type="ECO:0000256" key="5">
    <source>
        <dbReference type="ARBA" id="ARBA00023002"/>
    </source>
</evidence>
<evidence type="ECO:0000256" key="4">
    <source>
        <dbReference type="ARBA" id="ARBA00022827"/>
    </source>
</evidence>
<accession>A0A4Q4SZB5</accession>
<dbReference type="GO" id="GO:0051698">
    <property type="term" value="F:saccharopine oxidase activity"/>
    <property type="evidence" value="ECO:0007669"/>
    <property type="project" value="TreeGrafter"/>
</dbReference>
<comment type="caution">
    <text evidence="8">The sequence shown here is derived from an EMBL/GenBank/DDBJ whole genome shotgun (WGS) entry which is preliminary data.</text>
</comment>
<evidence type="ECO:0000256" key="2">
    <source>
        <dbReference type="ARBA" id="ARBA00010989"/>
    </source>
</evidence>
<keyword evidence="4" id="KW-0274">FAD</keyword>
<comment type="cofactor">
    <cofactor evidence="1">
        <name>FAD</name>
        <dbReference type="ChEBI" id="CHEBI:57692"/>
    </cofactor>
</comment>
<dbReference type="PANTHER" id="PTHR10961">
    <property type="entry name" value="PEROXISOMAL SARCOSINE OXIDASE"/>
    <property type="match status" value="1"/>
</dbReference>
<dbReference type="Gene3D" id="3.50.50.60">
    <property type="entry name" value="FAD/NAD(P)-binding domain"/>
    <property type="match status" value="1"/>
</dbReference>
<dbReference type="GO" id="GO:0050660">
    <property type="term" value="F:flavin adenine dinucleotide binding"/>
    <property type="evidence" value="ECO:0007669"/>
    <property type="project" value="InterPro"/>
</dbReference>
<evidence type="ECO:0000256" key="1">
    <source>
        <dbReference type="ARBA" id="ARBA00001974"/>
    </source>
</evidence>
<keyword evidence="9" id="KW-1185">Reference proteome</keyword>
<keyword evidence="3" id="KW-0285">Flavoprotein</keyword>
<dbReference type="SUPFAM" id="SSF51905">
    <property type="entry name" value="FAD/NAD(P)-binding domain"/>
    <property type="match status" value="1"/>
</dbReference>
<sequence>MTDATTQQAADPSYLIVGAGVFGVSTALHLAARQKEEGKAVTVTLVDRDAPDAPTRVAASWDWNKVVRADYADPTYCALALEARDAWRGGNSNNDASDGKNKSNSNTDEEEQEALFAPFYTESGVYWISRTGLADAVVDNYRRLGRGQEVDEGLIAAVPVDEARKLYDGVFAEADYAGVERVLVNRTSGWADAAGALRRGVERAVELGVRFVKAEVAALEFGGGGTTRCVVGIRTEDGRLLRAHRTVLCTGSYTPKLLDETARRSGLEALRAGGRIIAAGVTTGLTVLGDKDMDRFGGMPVGIQENPPERGASNGSLPPNKDRQLKWWGQHIFRNTQKMPSGTELSAPPPECDYAQWEVPESLKEDVSFANRVTFGKQGESWKIEQHRICWEALTPSADFIVSPHSAAEGLYVATCGSFHGWKFLPVIGKYVVRMLEGSLAPELREKWAWDRELPDPSKNKVWPRHELKDLW</sequence>
<dbReference type="Pfam" id="PF01266">
    <property type="entry name" value="DAO"/>
    <property type="match status" value="1"/>
</dbReference>
<dbReference type="AlphaFoldDB" id="A0A4Q4SZB5"/>
<comment type="similarity">
    <text evidence="2">Belongs to the MSOX/MTOX family.</text>
</comment>